<dbReference type="EMBL" id="JAWDJW010000237">
    <property type="protein sequence ID" value="KAK3081228.1"/>
    <property type="molecule type" value="Genomic_DNA"/>
</dbReference>
<reference evidence="1" key="1">
    <citation type="submission" date="2024-09" db="EMBL/GenBank/DDBJ databases">
        <title>Black Yeasts Isolated from many extreme environments.</title>
        <authorList>
            <person name="Coleine C."/>
            <person name="Stajich J.E."/>
            <person name="Selbmann L."/>
        </authorList>
    </citation>
    <scope>NUCLEOTIDE SEQUENCE</scope>
    <source>
        <strain evidence="1">CCFEE 5737</strain>
    </source>
</reference>
<evidence type="ECO:0000313" key="2">
    <source>
        <dbReference type="Proteomes" id="UP001186974"/>
    </source>
</evidence>
<accession>A0ACC3DWR6</accession>
<sequence length="541" mass="60389">MEDSEHKVLDFILTKDAKAGSKEIDLQAVARMLRRHANGKIKSTLVSGLMDLGMPAWFDGQSDSRLGFAEYPLEDQIWLSIPSENRIEELGREGFRPDEMVVTSFDGHQRRDFDLSCKEGLHGLLSHLFAKRAELLSPIGTLRIRTAARGELLKELHSTTIHNVFFQQAVIDIGAGYLLNALTNICRPFKLGAYFGEKHGRTVGFQHRALNLVSIHQVPTDIESVNVPSTWTTKQCVEIHGISATHIKRSSLEGASFVSVSDSSVFLDVRNLSSAASLVEILLSMRDDKIKPPTKRSKRRLKPKKPAEDQPASSQTASQGGIHRPIAPLHPKLSRKPLRETNYNYLPTNAREIRLRYADKVSREVWAEQLKDDPALLATSSNSTDSTTIDHSIDTTDKRLRPLPKPPYPTRDANQPLIRYPAFYYNLSADYEPTGAYNIPNPHLLRVCAKCTKTTEQALHCTTCVYDVCQPCHAQGARCSGDGHETIYLVAKHQVPKFVPKPSPKRKLEWEKRDSPLKKIVIFEDDTATAVPAQAAGHDGA</sequence>
<name>A0ACC3DWR6_9PEZI</name>
<gene>
    <name evidence="1" type="ORF">LTS18_008901</name>
</gene>
<protein>
    <submittedName>
        <fullName evidence="1">Uncharacterized protein</fullName>
    </submittedName>
</protein>
<keyword evidence="2" id="KW-1185">Reference proteome</keyword>
<organism evidence="1 2">
    <name type="scientific">Coniosporium uncinatum</name>
    <dbReference type="NCBI Taxonomy" id="93489"/>
    <lineage>
        <taxon>Eukaryota</taxon>
        <taxon>Fungi</taxon>
        <taxon>Dikarya</taxon>
        <taxon>Ascomycota</taxon>
        <taxon>Pezizomycotina</taxon>
        <taxon>Dothideomycetes</taxon>
        <taxon>Dothideomycetes incertae sedis</taxon>
        <taxon>Coniosporium</taxon>
    </lineage>
</organism>
<evidence type="ECO:0000313" key="1">
    <source>
        <dbReference type="EMBL" id="KAK3081228.1"/>
    </source>
</evidence>
<dbReference type="Proteomes" id="UP001186974">
    <property type="component" value="Unassembled WGS sequence"/>
</dbReference>
<comment type="caution">
    <text evidence="1">The sequence shown here is derived from an EMBL/GenBank/DDBJ whole genome shotgun (WGS) entry which is preliminary data.</text>
</comment>
<proteinExistence type="predicted"/>